<proteinExistence type="predicted"/>
<dbReference type="GO" id="GO:0003700">
    <property type="term" value="F:DNA-binding transcription factor activity"/>
    <property type="evidence" value="ECO:0007669"/>
    <property type="project" value="InterPro"/>
</dbReference>
<reference evidence="1 2" key="1">
    <citation type="submission" date="2019-02" db="EMBL/GenBank/DDBJ databases">
        <title>Deep-cultivation of Planctomycetes and their phenomic and genomic characterization uncovers novel biology.</title>
        <authorList>
            <person name="Wiegand S."/>
            <person name="Jogler M."/>
            <person name="Boedeker C."/>
            <person name="Pinto D."/>
            <person name="Vollmers J."/>
            <person name="Rivas-Marin E."/>
            <person name="Kohn T."/>
            <person name="Peeters S.H."/>
            <person name="Heuer A."/>
            <person name="Rast P."/>
            <person name="Oberbeckmann S."/>
            <person name="Bunk B."/>
            <person name="Jeske O."/>
            <person name="Meyerdierks A."/>
            <person name="Storesund J.E."/>
            <person name="Kallscheuer N."/>
            <person name="Luecker S."/>
            <person name="Lage O.M."/>
            <person name="Pohl T."/>
            <person name="Merkel B.J."/>
            <person name="Hornburger P."/>
            <person name="Mueller R.-W."/>
            <person name="Bruemmer F."/>
            <person name="Labrenz M."/>
            <person name="Spormann A.M."/>
            <person name="Op Den Camp H."/>
            <person name="Overmann J."/>
            <person name="Amann R."/>
            <person name="Jetten M.S.M."/>
            <person name="Mascher T."/>
            <person name="Medema M.H."/>
            <person name="Devos D.P."/>
            <person name="Kaster A.-K."/>
            <person name="Ovreas L."/>
            <person name="Rohde M."/>
            <person name="Galperin M.Y."/>
            <person name="Jogler C."/>
        </authorList>
    </citation>
    <scope>NUCLEOTIDE SEQUENCE [LARGE SCALE GENOMIC DNA]</scope>
    <source>
        <strain evidence="1 2">Poly51</strain>
    </source>
</reference>
<accession>A0A5C6ENT0</accession>
<dbReference type="InterPro" id="IPR036388">
    <property type="entry name" value="WH-like_DNA-bd_sf"/>
</dbReference>
<dbReference type="EMBL" id="SJPW01000006">
    <property type="protein sequence ID" value="TWU49019.1"/>
    <property type="molecule type" value="Genomic_DNA"/>
</dbReference>
<dbReference type="SUPFAM" id="SSF88659">
    <property type="entry name" value="Sigma3 and sigma4 domains of RNA polymerase sigma factors"/>
    <property type="match status" value="1"/>
</dbReference>
<dbReference type="GO" id="GO:0006352">
    <property type="term" value="P:DNA-templated transcription initiation"/>
    <property type="evidence" value="ECO:0007669"/>
    <property type="project" value="InterPro"/>
</dbReference>
<dbReference type="PRINTS" id="PR00046">
    <property type="entry name" value="SIGMA70FCT"/>
</dbReference>
<dbReference type="Proteomes" id="UP000318288">
    <property type="component" value="Unassembled WGS sequence"/>
</dbReference>
<sequence length="189" mass="20804">MAYSDNQDMHRSGGGCRFRLLASVSPPPGDVNRYLCRNHMNLTEFKQIPEAGRSAVLKRLSYREREIVKLLSGLGDGYDYTLEEVSHVFKETTERIEEFASEAMRKAERWLATGIVDAEVGEAPTMETDSVSICIALPEFCDEQLVGEKLAELYVALNGMHIGAGGSGLTVREDQSDAGVMTLEGAPTR</sequence>
<dbReference type="InterPro" id="IPR013324">
    <property type="entry name" value="RNA_pol_sigma_r3/r4-like"/>
</dbReference>
<keyword evidence="2" id="KW-1185">Reference proteome</keyword>
<evidence type="ECO:0000313" key="2">
    <source>
        <dbReference type="Proteomes" id="UP000318288"/>
    </source>
</evidence>
<comment type="caution">
    <text evidence="1">The sequence shown here is derived from an EMBL/GenBank/DDBJ whole genome shotgun (WGS) entry which is preliminary data.</text>
</comment>
<gene>
    <name evidence="1" type="ORF">Poly51_49230</name>
</gene>
<dbReference type="InterPro" id="IPR000943">
    <property type="entry name" value="RNA_pol_sigma70"/>
</dbReference>
<evidence type="ECO:0000313" key="1">
    <source>
        <dbReference type="EMBL" id="TWU49019.1"/>
    </source>
</evidence>
<protein>
    <submittedName>
        <fullName evidence="1">RNA polymerase sigma factor RpoD</fullName>
    </submittedName>
</protein>
<name>A0A5C6ENT0_9BACT</name>
<dbReference type="Gene3D" id="1.10.10.10">
    <property type="entry name" value="Winged helix-like DNA-binding domain superfamily/Winged helix DNA-binding domain"/>
    <property type="match status" value="1"/>
</dbReference>
<organism evidence="1 2">
    <name type="scientific">Rubripirellula tenax</name>
    <dbReference type="NCBI Taxonomy" id="2528015"/>
    <lineage>
        <taxon>Bacteria</taxon>
        <taxon>Pseudomonadati</taxon>
        <taxon>Planctomycetota</taxon>
        <taxon>Planctomycetia</taxon>
        <taxon>Pirellulales</taxon>
        <taxon>Pirellulaceae</taxon>
        <taxon>Rubripirellula</taxon>
    </lineage>
</organism>
<dbReference type="AlphaFoldDB" id="A0A5C6ENT0"/>